<evidence type="ECO:0000313" key="2">
    <source>
        <dbReference type="Proteomes" id="UP000295748"/>
    </source>
</evidence>
<accession>A0ABX5SYW6</accession>
<dbReference type="EMBL" id="CP038266">
    <property type="protein sequence ID" value="QBR90445.1"/>
    <property type="molecule type" value="Genomic_DNA"/>
</dbReference>
<protein>
    <recommendedName>
        <fullName evidence="3">SbsA Ig-like domain-containing protein</fullName>
    </recommendedName>
</protein>
<organism evidence="1 2">
    <name type="scientific">Microbacterium wangchenii</name>
    <dbReference type="NCBI Taxonomy" id="2541726"/>
    <lineage>
        <taxon>Bacteria</taxon>
        <taxon>Bacillati</taxon>
        <taxon>Actinomycetota</taxon>
        <taxon>Actinomycetes</taxon>
        <taxon>Micrococcales</taxon>
        <taxon>Microbacteriaceae</taxon>
        <taxon>Microbacterium</taxon>
    </lineage>
</organism>
<reference evidence="1 2" key="1">
    <citation type="submission" date="2019-03" db="EMBL/GenBank/DDBJ databases">
        <authorList>
            <person name="Dong K."/>
        </authorList>
    </citation>
    <scope>NUCLEOTIDE SEQUENCE [LARGE SCALE GENOMIC DNA]</scope>
    <source>
        <strain evidence="2">dk512</strain>
    </source>
</reference>
<evidence type="ECO:0000313" key="1">
    <source>
        <dbReference type="EMBL" id="QBR90445.1"/>
    </source>
</evidence>
<sequence>MSTDSRRTRARRRRGRGFATVFAAVLGALVLVGGVGAAVTVAQGPRVTEVRVDPEAAVAASGSRLIFTTTQSLHDIDPAQVEVAPATPFTVDTSGRSVGVRFGLPLRDDTEYTVRIRDVRGLGAGPAATIEETFRTPASEVFLLQRGSGDDAIYRTGLAGEGSTEVFSHPHIEDYRATASHLIVSVLEEEHSALLAVDAATGDVRTLPLPGEGFVSHLQSADRGERIGYTFSDAALGEDGGLESVLFTASLAEGAADTPPTRVALPGADPSVAEWRFVPDTDSILALTFDGALVLAGADGADAAPLGTALGIEGIARGSSQAVIERNEGRVVVDLTDGTEGALPEPADDLGVPGSVIPVPGDDAGTIRNYARIGEGATLLSSSVVHVAADGTVQTLLDLDPADALVQTCVSPNGRYAALLLSPDAAANPYDRYRLPLPQRLETRVIAIDTAVEVAAFGGFGLSWCQVPPA</sequence>
<dbReference type="Proteomes" id="UP000295748">
    <property type="component" value="Chromosome"/>
</dbReference>
<name>A0ABX5SYW6_9MICO</name>
<gene>
    <name evidence="1" type="ORF">E4K62_18215</name>
</gene>
<proteinExistence type="predicted"/>
<keyword evidence="2" id="KW-1185">Reference proteome</keyword>
<evidence type="ECO:0008006" key="3">
    <source>
        <dbReference type="Google" id="ProtNLM"/>
    </source>
</evidence>
<dbReference type="RefSeq" id="WP_135070442.1">
    <property type="nucleotide sequence ID" value="NZ_CP038266.1"/>
</dbReference>